<evidence type="ECO:0000313" key="2">
    <source>
        <dbReference type="Proteomes" id="UP000053660"/>
    </source>
</evidence>
<organism evidence="1 2">
    <name type="scientific">Oesophagostomum dentatum</name>
    <name type="common">Nodular worm</name>
    <dbReference type="NCBI Taxonomy" id="61180"/>
    <lineage>
        <taxon>Eukaryota</taxon>
        <taxon>Metazoa</taxon>
        <taxon>Ecdysozoa</taxon>
        <taxon>Nematoda</taxon>
        <taxon>Chromadorea</taxon>
        <taxon>Rhabditida</taxon>
        <taxon>Rhabditina</taxon>
        <taxon>Rhabditomorpha</taxon>
        <taxon>Strongyloidea</taxon>
        <taxon>Strongylidae</taxon>
        <taxon>Oesophagostomum</taxon>
    </lineage>
</organism>
<sequence length="71" mass="8038">MFVVGYVTVVNRRNRIVEAIFGHPQYRLLDDYDDIGTYSSWKEVKIGSRVGEIAATSTATSTLVNRLLNYP</sequence>
<proteinExistence type="predicted"/>
<dbReference type="Proteomes" id="UP000053660">
    <property type="component" value="Unassembled WGS sequence"/>
</dbReference>
<keyword evidence="2" id="KW-1185">Reference proteome</keyword>
<dbReference type="EMBL" id="KN554302">
    <property type="protein sequence ID" value="KHJ89379.1"/>
    <property type="molecule type" value="Genomic_DNA"/>
</dbReference>
<reference evidence="1 2" key="1">
    <citation type="submission" date="2014-03" db="EMBL/GenBank/DDBJ databases">
        <title>Draft genome of the hookworm Oesophagostomum dentatum.</title>
        <authorList>
            <person name="Mitreva M."/>
        </authorList>
    </citation>
    <scope>NUCLEOTIDE SEQUENCE [LARGE SCALE GENOMIC DNA]</scope>
    <source>
        <strain evidence="1 2">OD-Hann</strain>
    </source>
</reference>
<accession>A0A0B1SWM5</accession>
<dbReference type="AlphaFoldDB" id="A0A0B1SWM5"/>
<name>A0A0B1SWM5_OESDE</name>
<evidence type="ECO:0000313" key="1">
    <source>
        <dbReference type="EMBL" id="KHJ89379.1"/>
    </source>
</evidence>
<protein>
    <submittedName>
        <fullName evidence="1">Uncharacterized protein</fullName>
    </submittedName>
</protein>
<gene>
    <name evidence="1" type="ORF">OESDEN_10799</name>
</gene>